<accession>A0ABS4WC41</accession>
<protein>
    <submittedName>
        <fullName evidence="2">Uncharacterized protein</fullName>
    </submittedName>
</protein>
<keyword evidence="1" id="KW-0472">Membrane</keyword>
<sequence>MKSTNDSEVQCPEMGIQEFEAERDRVCDDFAAHELAKQPGQLGRMEYIFVGLLLTVSFALVLLIQ</sequence>
<feature type="transmembrane region" description="Helical" evidence="1">
    <location>
        <begin position="47"/>
        <end position="64"/>
    </location>
</feature>
<comment type="caution">
    <text evidence="2">The sequence shown here is derived from an EMBL/GenBank/DDBJ whole genome shotgun (WGS) entry which is preliminary data.</text>
</comment>
<gene>
    <name evidence="2" type="ORF">JOF46_001687</name>
</gene>
<keyword evidence="1" id="KW-0812">Transmembrane</keyword>
<keyword evidence="1" id="KW-1133">Transmembrane helix</keyword>
<evidence type="ECO:0000256" key="1">
    <source>
        <dbReference type="SAM" id="Phobius"/>
    </source>
</evidence>
<reference evidence="2 3" key="1">
    <citation type="submission" date="2021-03" db="EMBL/GenBank/DDBJ databases">
        <title>Sequencing the genomes of 1000 actinobacteria strains.</title>
        <authorList>
            <person name="Klenk H.-P."/>
        </authorList>
    </citation>
    <scope>NUCLEOTIDE SEQUENCE [LARGE SCALE GENOMIC DNA]</scope>
    <source>
        <strain evidence="2 3">DSM 15454</strain>
    </source>
</reference>
<evidence type="ECO:0000313" key="2">
    <source>
        <dbReference type="EMBL" id="MBP2373775.1"/>
    </source>
</evidence>
<evidence type="ECO:0000313" key="3">
    <source>
        <dbReference type="Proteomes" id="UP000766570"/>
    </source>
</evidence>
<dbReference type="RefSeq" id="WP_209906910.1">
    <property type="nucleotide sequence ID" value="NZ_BAAAMI010000011.1"/>
</dbReference>
<organism evidence="2 3">
    <name type="scientific">Paeniglutamicibacter psychrophenolicus</name>
    <dbReference type="NCBI Taxonomy" id="257454"/>
    <lineage>
        <taxon>Bacteria</taxon>
        <taxon>Bacillati</taxon>
        <taxon>Actinomycetota</taxon>
        <taxon>Actinomycetes</taxon>
        <taxon>Micrococcales</taxon>
        <taxon>Micrococcaceae</taxon>
        <taxon>Paeniglutamicibacter</taxon>
    </lineage>
</organism>
<keyword evidence="3" id="KW-1185">Reference proteome</keyword>
<proteinExistence type="predicted"/>
<name>A0ABS4WC41_9MICC</name>
<dbReference type="EMBL" id="JAGIOE010000001">
    <property type="protein sequence ID" value="MBP2373775.1"/>
    <property type="molecule type" value="Genomic_DNA"/>
</dbReference>
<dbReference type="Proteomes" id="UP000766570">
    <property type="component" value="Unassembled WGS sequence"/>
</dbReference>